<sequence length="174" mass="19760">MKVDITDIVSNENKSVTKEVEIDLTSFDSKLGNFPIIKKTPFTLQLTNEENKHLLIETELDVTLEIPCDRCLTPVDTDFHISVSRKLPIGGEPVSEEDGEEDDYVDGFDLDVDRLIYGEIMVNWPTKVLCKEDCKGICRKCGVNLNLQTCDCQKTELDPRMAAIQDIFNKFKEV</sequence>
<comment type="caution">
    <text evidence="1">The sequence shown here is derived from an EMBL/GenBank/DDBJ whole genome shotgun (WGS) entry which is preliminary data.</text>
</comment>
<accession>A0ABR7IA85</accession>
<proteinExistence type="predicted"/>
<keyword evidence="2" id="KW-1185">Reference proteome</keyword>
<dbReference type="EMBL" id="JACOQH010000004">
    <property type="protein sequence ID" value="MBC5753843.1"/>
    <property type="molecule type" value="Genomic_DNA"/>
</dbReference>
<organism evidence="1 2">
    <name type="scientific">Roseburia yibonii</name>
    <dbReference type="NCBI Taxonomy" id="2763063"/>
    <lineage>
        <taxon>Bacteria</taxon>
        <taxon>Bacillati</taxon>
        <taxon>Bacillota</taxon>
        <taxon>Clostridia</taxon>
        <taxon>Lachnospirales</taxon>
        <taxon>Lachnospiraceae</taxon>
        <taxon>Roseburia</taxon>
    </lineage>
</organism>
<protein>
    <submittedName>
        <fullName evidence="1">DUF177 domain-containing protein</fullName>
    </submittedName>
</protein>
<name>A0ABR7IA85_9FIRM</name>
<dbReference type="PANTHER" id="PTHR34374:SF1">
    <property type="entry name" value="LARGE RIBOSOMAL RNA SUBUNIT ACCUMULATION PROTEIN YCED HOMOLOG 1, CHLOROPLASTIC"/>
    <property type="match status" value="1"/>
</dbReference>
<reference evidence="1 2" key="1">
    <citation type="submission" date="2020-08" db="EMBL/GenBank/DDBJ databases">
        <title>Genome public.</title>
        <authorList>
            <person name="Liu C."/>
            <person name="Sun Q."/>
        </authorList>
    </citation>
    <scope>NUCLEOTIDE SEQUENCE [LARGE SCALE GENOMIC DNA]</scope>
    <source>
        <strain evidence="1 2">BX0805</strain>
    </source>
</reference>
<gene>
    <name evidence="1" type="ORF">H8Z76_07335</name>
</gene>
<dbReference type="PANTHER" id="PTHR34374">
    <property type="entry name" value="LARGE RIBOSOMAL RNA SUBUNIT ACCUMULATION PROTEIN YCED HOMOLOG 1, CHLOROPLASTIC"/>
    <property type="match status" value="1"/>
</dbReference>
<evidence type="ECO:0000313" key="2">
    <source>
        <dbReference type="Proteomes" id="UP000621540"/>
    </source>
</evidence>
<dbReference type="InterPro" id="IPR003772">
    <property type="entry name" value="YceD"/>
</dbReference>
<dbReference type="RefSeq" id="WP_022515000.1">
    <property type="nucleotide sequence ID" value="NZ_JACOQH010000004.1"/>
</dbReference>
<dbReference type="Proteomes" id="UP000621540">
    <property type="component" value="Unassembled WGS sequence"/>
</dbReference>
<dbReference type="Pfam" id="PF02620">
    <property type="entry name" value="YceD"/>
    <property type="match status" value="1"/>
</dbReference>
<evidence type="ECO:0000313" key="1">
    <source>
        <dbReference type="EMBL" id="MBC5753843.1"/>
    </source>
</evidence>